<evidence type="ECO:0000313" key="5">
    <source>
        <dbReference type="Proteomes" id="UP000680638"/>
    </source>
</evidence>
<dbReference type="InterPro" id="IPR050832">
    <property type="entry name" value="Bact_Acetyltransf"/>
</dbReference>
<dbReference type="Gene3D" id="3.40.630.30">
    <property type="match status" value="1"/>
</dbReference>
<dbReference type="PROSITE" id="PS51186">
    <property type="entry name" value="GNAT"/>
    <property type="match status" value="1"/>
</dbReference>
<accession>A0ABQ4LS46</accession>
<feature type="domain" description="N-acetyltransferase" evidence="3">
    <location>
        <begin position="1"/>
        <end position="186"/>
    </location>
</feature>
<dbReference type="SUPFAM" id="SSF55729">
    <property type="entry name" value="Acyl-CoA N-acyltransferases (Nat)"/>
    <property type="match status" value="1"/>
</dbReference>
<gene>
    <name evidence="4" type="ORF">J21TS3_09230</name>
</gene>
<evidence type="ECO:0000259" key="3">
    <source>
        <dbReference type="PROSITE" id="PS51186"/>
    </source>
</evidence>
<dbReference type="InterPro" id="IPR016181">
    <property type="entry name" value="Acyl_CoA_acyltransferase"/>
</dbReference>
<evidence type="ECO:0000313" key="4">
    <source>
        <dbReference type="EMBL" id="GIO66102.1"/>
    </source>
</evidence>
<comment type="caution">
    <text evidence="4">The sequence shown here is derived from an EMBL/GenBank/DDBJ whole genome shotgun (WGS) entry which is preliminary data.</text>
</comment>
<dbReference type="Proteomes" id="UP000680638">
    <property type="component" value="Unassembled WGS sequence"/>
</dbReference>
<dbReference type="Pfam" id="PF00583">
    <property type="entry name" value="Acetyltransf_1"/>
    <property type="match status" value="1"/>
</dbReference>
<evidence type="ECO:0000256" key="2">
    <source>
        <dbReference type="ARBA" id="ARBA00023315"/>
    </source>
</evidence>
<dbReference type="CDD" id="cd04301">
    <property type="entry name" value="NAT_SF"/>
    <property type="match status" value="1"/>
</dbReference>
<name>A0ABQ4LS46_9BACL</name>
<organism evidence="4 5">
    <name type="scientific">Paenibacillus cookii</name>
    <dbReference type="NCBI Taxonomy" id="157839"/>
    <lineage>
        <taxon>Bacteria</taxon>
        <taxon>Bacillati</taxon>
        <taxon>Bacillota</taxon>
        <taxon>Bacilli</taxon>
        <taxon>Bacillales</taxon>
        <taxon>Paenibacillaceae</taxon>
        <taxon>Paenibacillus</taxon>
    </lineage>
</organism>
<sequence>MTIRLAVREDAKEAARLLYDALHDVAHQLTGEEKEEDAVAVLEQYFASDEGRLSHKQAIVKEAEGKVAGVVVAYGGDEIKELDRPILERLRKLKNDPTLKLDKESDEDEYYIDTLSVSPQFGGQGIGTKLIQAAEEKARERGYDKIAMAVVTDNTRAYSLYLHLGYEVDKEITINGHIYYHMVKSL</sequence>
<keyword evidence="2" id="KW-0012">Acyltransferase</keyword>
<evidence type="ECO:0000256" key="1">
    <source>
        <dbReference type="ARBA" id="ARBA00022679"/>
    </source>
</evidence>
<protein>
    <submittedName>
        <fullName evidence="4">N-acetyltransferase</fullName>
    </submittedName>
</protein>
<dbReference type="RefSeq" id="WP_212947911.1">
    <property type="nucleotide sequence ID" value="NZ_BORW01000002.1"/>
</dbReference>
<keyword evidence="5" id="KW-1185">Reference proteome</keyword>
<proteinExistence type="predicted"/>
<dbReference type="PANTHER" id="PTHR43877">
    <property type="entry name" value="AMINOALKYLPHOSPHONATE N-ACETYLTRANSFERASE-RELATED-RELATED"/>
    <property type="match status" value="1"/>
</dbReference>
<dbReference type="InterPro" id="IPR000182">
    <property type="entry name" value="GNAT_dom"/>
</dbReference>
<dbReference type="EMBL" id="BORW01000002">
    <property type="protein sequence ID" value="GIO66102.1"/>
    <property type="molecule type" value="Genomic_DNA"/>
</dbReference>
<keyword evidence="1" id="KW-0808">Transferase</keyword>
<reference evidence="4 5" key="1">
    <citation type="submission" date="2021-03" db="EMBL/GenBank/DDBJ databases">
        <title>Antimicrobial resistance genes in bacteria isolated from Japanese honey, and their potential for conferring macrolide and lincosamide resistance in the American foulbrood pathogen Paenibacillus larvae.</title>
        <authorList>
            <person name="Okamoto M."/>
            <person name="Kumagai M."/>
            <person name="Kanamori H."/>
            <person name="Takamatsu D."/>
        </authorList>
    </citation>
    <scope>NUCLEOTIDE SEQUENCE [LARGE SCALE GENOMIC DNA]</scope>
    <source>
        <strain evidence="4 5">J21TS3</strain>
    </source>
</reference>